<dbReference type="EMBL" id="SWAV01000005">
    <property type="protein sequence ID" value="TKA90403.1"/>
    <property type="molecule type" value="Genomic_DNA"/>
</dbReference>
<sequence length="341" mass="36225">MAIRAYDHYLHNGPIYTSNAIASARSILIGCLVHGSGGVPGAGWNLEYDEGGIEGTFVLSNSARDFYICFAYSSSSKIRVSIAASFEGVSDTGYIIGESARSGRGPNFSTALDLGCSYFLGNYSVSDENRRGGWSMLADEDSVAIVFGVGSAASPGPGLDNTTVTNTRYGGGCGFGKTSKGIGYFSGAGDGSLFVDPFLEISFIHYPDTGLLIPSAEAVPVTAVGVEARHRSTGTSPAGFRYEDLPMLPVEGYMQGNAITVGGSLGYLKGFVQFPYVDLGLFPRHVLHAMGMADSDFETMRTQDLCRFRIGQDGFRYAYAKMADGSSRSAQVFITDNPAVW</sequence>
<dbReference type="AlphaFoldDB" id="A0A4U0YN31"/>
<reference evidence="1 2" key="1">
    <citation type="submission" date="2019-04" db="EMBL/GenBank/DDBJ databases">
        <title>Crypto-aerobic microbial life in anoxic (sulfidic) marine sediments.</title>
        <authorList>
            <person name="Bhattacharya S."/>
            <person name="Roy C."/>
            <person name="Mondal N."/>
            <person name="Sarkar J."/>
            <person name="Mandal S."/>
            <person name="Rameez M.J."/>
            <person name="Ghosh W."/>
        </authorList>
    </citation>
    <scope>NUCLEOTIDE SEQUENCE [LARGE SCALE GENOMIC DNA]</scope>
    <source>
        <strain evidence="1 2">SBBB</strain>
    </source>
</reference>
<evidence type="ECO:0000313" key="2">
    <source>
        <dbReference type="Proteomes" id="UP000305198"/>
    </source>
</evidence>
<protein>
    <submittedName>
        <fullName evidence="1">Uncharacterized protein</fullName>
    </submittedName>
</protein>
<dbReference type="Proteomes" id="UP000305198">
    <property type="component" value="Unassembled WGS sequence"/>
</dbReference>
<proteinExistence type="predicted"/>
<comment type="caution">
    <text evidence="1">The sequence shown here is derived from an EMBL/GenBank/DDBJ whole genome shotgun (WGS) entry which is preliminary data.</text>
</comment>
<name>A0A4U0YN31_9GAMM</name>
<dbReference type="RefSeq" id="WP_136869955.1">
    <property type="nucleotide sequence ID" value="NZ_SWAV01000005.1"/>
</dbReference>
<organism evidence="1 2">
    <name type="scientific">Halopseudomonas bauzanensis</name>
    <dbReference type="NCBI Taxonomy" id="653930"/>
    <lineage>
        <taxon>Bacteria</taxon>
        <taxon>Pseudomonadati</taxon>
        <taxon>Pseudomonadota</taxon>
        <taxon>Gammaproteobacteria</taxon>
        <taxon>Pseudomonadales</taxon>
        <taxon>Pseudomonadaceae</taxon>
        <taxon>Halopseudomonas</taxon>
    </lineage>
</organism>
<accession>A0A4U0YN31</accession>
<gene>
    <name evidence="1" type="ORF">FA869_14915</name>
</gene>
<evidence type="ECO:0000313" key="1">
    <source>
        <dbReference type="EMBL" id="TKA90403.1"/>
    </source>
</evidence>